<dbReference type="EMBL" id="CM039177">
    <property type="protein sequence ID" value="KAH9694321.1"/>
    <property type="molecule type" value="Genomic_DNA"/>
</dbReference>
<dbReference type="Proteomes" id="UP000829398">
    <property type="component" value="Chromosome 8"/>
</dbReference>
<name>A0ACB8IBL9_CITSI</name>
<organism evidence="1 2">
    <name type="scientific">Citrus sinensis</name>
    <name type="common">Sweet orange</name>
    <name type="synonym">Citrus aurantium var. sinensis</name>
    <dbReference type="NCBI Taxonomy" id="2711"/>
    <lineage>
        <taxon>Eukaryota</taxon>
        <taxon>Viridiplantae</taxon>
        <taxon>Streptophyta</taxon>
        <taxon>Embryophyta</taxon>
        <taxon>Tracheophyta</taxon>
        <taxon>Spermatophyta</taxon>
        <taxon>Magnoliopsida</taxon>
        <taxon>eudicotyledons</taxon>
        <taxon>Gunneridae</taxon>
        <taxon>Pentapetalae</taxon>
        <taxon>rosids</taxon>
        <taxon>malvids</taxon>
        <taxon>Sapindales</taxon>
        <taxon>Rutaceae</taxon>
        <taxon>Aurantioideae</taxon>
        <taxon>Citrus</taxon>
    </lineage>
</organism>
<gene>
    <name evidence="1" type="ORF">KPL71_022381</name>
</gene>
<proteinExistence type="predicted"/>
<evidence type="ECO:0000313" key="1">
    <source>
        <dbReference type="EMBL" id="KAH9694321.1"/>
    </source>
</evidence>
<accession>A0ACB8IBL9</accession>
<reference evidence="2" key="1">
    <citation type="journal article" date="2023" name="Hortic. Res.">
        <title>A chromosome-level phased genome enabling allele-level studies in sweet orange: a case study on citrus Huanglongbing tolerance.</title>
        <authorList>
            <person name="Wu B."/>
            <person name="Yu Q."/>
            <person name="Deng Z."/>
            <person name="Duan Y."/>
            <person name="Luo F."/>
            <person name="Gmitter F. Jr."/>
        </authorList>
    </citation>
    <scope>NUCLEOTIDE SEQUENCE [LARGE SCALE GENOMIC DNA]</scope>
    <source>
        <strain evidence="2">cv. Valencia</strain>
    </source>
</reference>
<protein>
    <submittedName>
        <fullName evidence="1">Alpha-1,3-mannosyl-glycoprotein 2-beta-N-acetylglucosaminyltransferase</fullName>
    </submittedName>
</protein>
<comment type="caution">
    <text evidence="1">The sequence shown here is derived from an EMBL/GenBank/DDBJ whole genome shotgun (WGS) entry which is preliminary data.</text>
</comment>
<sequence length="434" mass="49939">MRLFATQSEYADRVAAAVEAENHCTNQMRLLIDQISMQQGRIVALEDEKKRRDEECGQLKALVKDLERRGLERLVDKVQVPVAAVVIMACNRANYLERTINSVFKYQGSVASKYPLFVSQDGSNPQVKSKALSYDKLTYMQHLDFEPVHADNPGELTAYYKIAREDCSNSSTCIIACINFFTEMLSFLRSLQMGIGQSILQAQLQPGYHTRSCFLKTDDMEIAPDFFDYFEAAADLLDKDKSIMAVSSWNDNGQKQFVHDPYVLYRSDFFPGLGWMLTRTTWDELSPKWPKAYPCCYFSLFFFSLGSSLGQFFQQYLAPIKLNDVPVDWKSRDLSYLIKDNYEKYFAEIVKKATPVHGENVVLKAHDIEGDVRIEYKDQSHFEIIARQFGIFNEWKDGIPRTAYKGVVVFRYQTPRRIFLVGPDSLRQLGIKDP</sequence>
<keyword evidence="2" id="KW-1185">Reference proteome</keyword>
<evidence type="ECO:0000313" key="2">
    <source>
        <dbReference type="Proteomes" id="UP000829398"/>
    </source>
</evidence>